<name>A0A8J3QAD1_9ACTN</name>
<evidence type="ECO:0000313" key="2">
    <source>
        <dbReference type="EMBL" id="GIH06036.1"/>
    </source>
</evidence>
<feature type="transmembrane region" description="Helical" evidence="1">
    <location>
        <begin position="51"/>
        <end position="72"/>
    </location>
</feature>
<sequence>MVEYFVDDRVKHLEFIQAVIARLSSGSFFMKGWGLTVTGAIYGFAANSLSWHISMVGLLPAVAFWFLDSYFLRQERLFRRLYEDARRFDGTVEVFSMDTSRYQEMETLRAAAFSRTLAPFYGFMMISGAILFVVFSR</sequence>
<reference evidence="2" key="1">
    <citation type="submission" date="2021-01" db="EMBL/GenBank/DDBJ databases">
        <title>Whole genome shotgun sequence of Rhizocola hellebori NBRC 109834.</title>
        <authorList>
            <person name="Komaki H."/>
            <person name="Tamura T."/>
        </authorList>
    </citation>
    <scope>NUCLEOTIDE SEQUENCE</scope>
    <source>
        <strain evidence="2">NBRC 109834</strain>
    </source>
</reference>
<dbReference type="EMBL" id="BONY01000023">
    <property type="protein sequence ID" value="GIH06036.1"/>
    <property type="molecule type" value="Genomic_DNA"/>
</dbReference>
<keyword evidence="1" id="KW-1133">Transmembrane helix</keyword>
<keyword evidence="1" id="KW-0812">Transmembrane</keyword>
<evidence type="ECO:0000256" key="1">
    <source>
        <dbReference type="SAM" id="Phobius"/>
    </source>
</evidence>
<feature type="transmembrane region" description="Helical" evidence="1">
    <location>
        <begin position="117"/>
        <end position="135"/>
    </location>
</feature>
<gene>
    <name evidence="2" type="ORF">Rhe02_41030</name>
</gene>
<keyword evidence="1" id="KW-0472">Membrane</keyword>
<organism evidence="2 3">
    <name type="scientific">Rhizocola hellebori</name>
    <dbReference type="NCBI Taxonomy" id="1392758"/>
    <lineage>
        <taxon>Bacteria</taxon>
        <taxon>Bacillati</taxon>
        <taxon>Actinomycetota</taxon>
        <taxon>Actinomycetes</taxon>
        <taxon>Micromonosporales</taxon>
        <taxon>Micromonosporaceae</taxon>
        <taxon>Rhizocola</taxon>
    </lineage>
</organism>
<evidence type="ECO:0000313" key="3">
    <source>
        <dbReference type="Proteomes" id="UP000612899"/>
    </source>
</evidence>
<proteinExistence type="predicted"/>
<comment type="caution">
    <text evidence="2">The sequence shown here is derived from an EMBL/GenBank/DDBJ whole genome shotgun (WGS) entry which is preliminary data.</text>
</comment>
<dbReference type="AlphaFoldDB" id="A0A8J3QAD1"/>
<dbReference type="Proteomes" id="UP000612899">
    <property type="component" value="Unassembled WGS sequence"/>
</dbReference>
<keyword evidence="3" id="KW-1185">Reference proteome</keyword>
<protein>
    <submittedName>
        <fullName evidence="2">Uncharacterized protein</fullName>
    </submittedName>
</protein>
<dbReference type="RefSeq" id="WP_203909858.1">
    <property type="nucleotide sequence ID" value="NZ_BONY01000023.1"/>
</dbReference>
<feature type="transmembrane region" description="Helical" evidence="1">
    <location>
        <begin position="28"/>
        <end position="45"/>
    </location>
</feature>
<accession>A0A8J3QAD1</accession>